<dbReference type="InterPro" id="IPR019667">
    <property type="entry name" value="Uncharacterised_YbaK"/>
</dbReference>
<dbReference type="RefSeq" id="WP_209407436.1">
    <property type="nucleotide sequence ID" value="NZ_JAGIYQ010000018.1"/>
</dbReference>
<evidence type="ECO:0000313" key="1">
    <source>
        <dbReference type="EMBL" id="MBP0727102.1"/>
    </source>
</evidence>
<accession>A0A940NU09</accession>
<gene>
    <name evidence="1" type="ORF">J5Y03_18235</name>
</gene>
<sequence>MNVITNLREKRRIKQISFERSVLKDLRITQVREQFKNTFDKLIISDRQHKRAREEYCLELAVESYLLGARYSRFAYYGEPIEQIQIRSEKEKDWLTYLFYSSVYGRKDKVETEFYRDCNDFLSNCWLDGFQKGERRYRLRLR</sequence>
<comment type="caution">
    <text evidence="1">The sequence shown here is derived from an EMBL/GenBank/DDBJ whole genome shotgun (WGS) entry which is preliminary data.</text>
</comment>
<keyword evidence="2" id="KW-1185">Reference proteome</keyword>
<dbReference type="Pfam" id="PF10730">
    <property type="entry name" value="DUF2521"/>
    <property type="match status" value="1"/>
</dbReference>
<proteinExistence type="predicted"/>
<protein>
    <submittedName>
        <fullName evidence="1">DUF2521 family protein</fullName>
    </submittedName>
</protein>
<dbReference type="Proteomes" id="UP000682134">
    <property type="component" value="Unassembled WGS sequence"/>
</dbReference>
<reference evidence="1" key="1">
    <citation type="submission" date="2021-04" db="EMBL/GenBank/DDBJ databases">
        <title>Genome seq and assembly of Bacillus sp.</title>
        <authorList>
            <person name="Chhetri G."/>
        </authorList>
    </citation>
    <scope>NUCLEOTIDE SEQUENCE</scope>
    <source>
        <strain evidence="1">RG28</strain>
    </source>
</reference>
<name>A0A940NU09_9BACI</name>
<evidence type="ECO:0000313" key="2">
    <source>
        <dbReference type="Proteomes" id="UP000682134"/>
    </source>
</evidence>
<dbReference type="AlphaFoldDB" id="A0A940NU09"/>
<dbReference type="EMBL" id="JAGIYQ010000018">
    <property type="protein sequence ID" value="MBP0727102.1"/>
    <property type="molecule type" value="Genomic_DNA"/>
</dbReference>
<organism evidence="1 2">
    <name type="scientific">Gottfriedia endophytica</name>
    <dbReference type="NCBI Taxonomy" id="2820819"/>
    <lineage>
        <taxon>Bacteria</taxon>
        <taxon>Bacillati</taxon>
        <taxon>Bacillota</taxon>
        <taxon>Bacilli</taxon>
        <taxon>Bacillales</taxon>
        <taxon>Bacillaceae</taxon>
        <taxon>Gottfriedia</taxon>
    </lineage>
</organism>